<dbReference type="InterPro" id="IPR034393">
    <property type="entry name" value="TatSF1-like"/>
</dbReference>
<dbReference type="PANTHER" id="PTHR15608:SF0">
    <property type="entry name" value="HIV TAT-SPECIFIC FACTOR 1"/>
    <property type="match status" value="1"/>
</dbReference>
<dbReference type="InterPro" id="IPR035979">
    <property type="entry name" value="RBD_domain_sf"/>
</dbReference>
<dbReference type="GO" id="GO:0003723">
    <property type="term" value="F:RNA binding"/>
    <property type="evidence" value="ECO:0007669"/>
    <property type="project" value="TreeGrafter"/>
</dbReference>
<dbReference type="PANTHER" id="PTHR15608">
    <property type="entry name" value="SPLICING FACTOR U2AF-ASSOCIATED PROTEIN 2"/>
    <property type="match status" value="1"/>
</dbReference>
<dbReference type="GO" id="GO:0005684">
    <property type="term" value="C:U2-type spliceosomal complex"/>
    <property type="evidence" value="ECO:0007669"/>
    <property type="project" value="TreeGrafter"/>
</dbReference>
<dbReference type="KEGG" id="ehx:EMIHUDRAFT_451288"/>
<dbReference type="HOGENOM" id="CLU_527283_0_0_1"/>
<reference evidence="1" key="2">
    <citation type="submission" date="2024-10" db="UniProtKB">
        <authorList>
            <consortium name="EnsemblProtists"/>
        </authorList>
    </citation>
    <scope>IDENTIFICATION</scope>
</reference>
<evidence type="ECO:0000313" key="2">
    <source>
        <dbReference type="Proteomes" id="UP000013827"/>
    </source>
</evidence>
<dbReference type="EnsemblProtists" id="EOD17708">
    <property type="protein sequence ID" value="EOD17708"/>
    <property type="gene ID" value="EMIHUDRAFT_451288"/>
</dbReference>
<dbReference type="GeneID" id="17264037"/>
<name>A0A0D3J2H3_EMIH1</name>
<dbReference type="Proteomes" id="UP000013827">
    <property type="component" value="Unassembled WGS sequence"/>
</dbReference>
<keyword evidence="2" id="KW-1185">Reference proteome</keyword>
<dbReference type="InterPro" id="IPR012677">
    <property type="entry name" value="Nucleotide-bd_a/b_plait_sf"/>
</dbReference>
<evidence type="ECO:0000313" key="1">
    <source>
        <dbReference type="EnsemblProtists" id="EOD17708"/>
    </source>
</evidence>
<dbReference type="SUPFAM" id="SSF54928">
    <property type="entry name" value="RNA-binding domain, RBD"/>
    <property type="match status" value="1"/>
</dbReference>
<dbReference type="RefSeq" id="XP_005770137.1">
    <property type="nucleotide sequence ID" value="XM_005770080.1"/>
</dbReference>
<dbReference type="PaxDb" id="2903-EOD17708"/>
<dbReference type="STRING" id="2903.R1C553"/>
<proteinExistence type="predicted"/>
<evidence type="ECO:0008006" key="3">
    <source>
        <dbReference type="Google" id="ProtNLM"/>
    </source>
</evidence>
<organism evidence="1 2">
    <name type="scientific">Emiliania huxleyi (strain CCMP1516)</name>
    <dbReference type="NCBI Taxonomy" id="280463"/>
    <lineage>
        <taxon>Eukaryota</taxon>
        <taxon>Haptista</taxon>
        <taxon>Haptophyta</taxon>
        <taxon>Prymnesiophyceae</taxon>
        <taxon>Isochrysidales</taxon>
        <taxon>Noelaerhabdaceae</taxon>
        <taxon>Emiliania</taxon>
    </lineage>
</organism>
<reference evidence="2" key="1">
    <citation type="journal article" date="2013" name="Nature">
        <title>Pan genome of the phytoplankton Emiliania underpins its global distribution.</title>
        <authorList>
            <person name="Read B.A."/>
            <person name="Kegel J."/>
            <person name="Klute M.J."/>
            <person name="Kuo A."/>
            <person name="Lefebvre S.C."/>
            <person name="Maumus F."/>
            <person name="Mayer C."/>
            <person name="Miller J."/>
            <person name="Monier A."/>
            <person name="Salamov A."/>
            <person name="Young J."/>
            <person name="Aguilar M."/>
            <person name="Claverie J.M."/>
            <person name="Frickenhaus S."/>
            <person name="Gonzalez K."/>
            <person name="Herman E.K."/>
            <person name="Lin Y.C."/>
            <person name="Napier J."/>
            <person name="Ogata H."/>
            <person name="Sarno A.F."/>
            <person name="Shmutz J."/>
            <person name="Schroeder D."/>
            <person name="de Vargas C."/>
            <person name="Verret F."/>
            <person name="von Dassow P."/>
            <person name="Valentin K."/>
            <person name="Van de Peer Y."/>
            <person name="Wheeler G."/>
            <person name="Dacks J.B."/>
            <person name="Delwiche C.F."/>
            <person name="Dyhrman S.T."/>
            <person name="Glockner G."/>
            <person name="John U."/>
            <person name="Richards T."/>
            <person name="Worden A.Z."/>
            <person name="Zhang X."/>
            <person name="Grigoriev I.V."/>
            <person name="Allen A.E."/>
            <person name="Bidle K."/>
            <person name="Borodovsky M."/>
            <person name="Bowler C."/>
            <person name="Brownlee C."/>
            <person name="Cock J.M."/>
            <person name="Elias M."/>
            <person name="Gladyshev V.N."/>
            <person name="Groth M."/>
            <person name="Guda C."/>
            <person name="Hadaegh A."/>
            <person name="Iglesias-Rodriguez M.D."/>
            <person name="Jenkins J."/>
            <person name="Jones B.M."/>
            <person name="Lawson T."/>
            <person name="Leese F."/>
            <person name="Lindquist E."/>
            <person name="Lobanov A."/>
            <person name="Lomsadze A."/>
            <person name="Malik S.B."/>
            <person name="Marsh M.E."/>
            <person name="Mackinder L."/>
            <person name="Mock T."/>
            <person name="Mueller-Roeber B."/>
            <person name="Pagarete A."/>
            <person name="Parker M."/>
            <person name="Probert I."/>
            <person name="Quesneville H."/>
            <person name="Raines C."/>
            <person name="Rensing S.A."/>
            <person name="Riano-Pachon D.M."/>
            <person name="Richier S."/>
            <person name="Rokitta S."/>
            <person name="Shiraiwa Y."/>
            <person name="Soanes D.M."/>
            <person name="van der Giezen M."/>
            <person name="Wahlund T.M."/>
            <person name="Williams B."/>
            <person name="Wilson W."/>
            <person name="Wolfe G."/>
            <person name="Wurch L.L."/>
        </authorList>
    </citation>
    <scope>NUCLEOTIDE SEQUENCE</scope>
</reference>
<dbReference type="Gene3D" id="3.30.70.330">
    <property type="match status" value="2"/>
</dbReference>
<dbReference type="AlphaFoldDB" id="A0A0D3J2H3"/>
<dbReference type="GO" id="GO:0005686">
    <property type="term" value="C:U2 snRNP"/>
    <property type="evidence" value="ECO:0007669"/>
    <property type="project" value="TreeGrafter"/>
</dbReference>
<accession>A0A0D3J2H3</accession>
<protein>
    <recommendedName>
        <fullName evidence="3">RRM domain-containing protein</fullName>
    </recommendedName>
</protein>
<sequence length="575" mass="60030">MDQEEIARKIKRAKELAERLSGKLDSFLASLGAPPVSSAGGGDAGGSSLVPSLGTATGPSLAAAQAAAAAISASLSARAGTGARTGWDVQPSALDTALAFADSLQTSAPPRLPAPRHPAPVHRTLDELLQRDRDRIAAADARNLAYQRGNAHPGACSVYVTGVPPDATGPELEEHFSVISPVARVKMYRHPTTNEPKGDALDAAVMGAVQLLHRKMLRPGIALCVSKADDSLRVVVVTGLADASEVPVAERAAWEGELTDELGGGEAAASPGRGWLRVGECCRHGEVERIGVYAGHGGGGGLGYGRGDGGLHELETRAAVRFQSLEAAAAALDALDGRHFDTRPLRAAFDDGTYAARLDGSEDTERQTRFGFGDAAAAYQDSLRVLRLAAAEGEPSRVCEPSPPGAEVGAEAGPRVGAPSIVCDRPLGTLPHYDYLRPEAAPDGGYYRRHDAPPPSPLDVSRAILQRASDAGAPFVTCAEFVGPVPHYDWRPDGPDVLREAAAAGAEFVLCPEHRASAAGAEFVACPERVMDLPGYEFRLVGSEGVGYYKAEAEAEDAPDYNDFMATMKELGAVS</sequence>